<gene>
    <name evidence="1" type="ORF">NDU88_005580</name>
</gene>
<accession>A0AAV7SM46</accession>
<reference evidence="1" key="1">
    <citation type="journal article" date="2022" name="bioRxiv">
        <title>Sequencing and chromosome-scale assembly of the giantPleurodeles waltlgenome.</title>
        <authorList>
            <person name="Brown T."/>
            <person name="Elewa A."/>
            <person name="Iarovenko S."/>
            <person name="Subramanian E."/>
            <person name="Araus A.J."/>
            <person name="Petzold A."/>
            <person name="Susuki M."/>
            <person name="Suzuki K.-i.T."/>
            <person name="Hayashi T."/>
            <person name="Toyoda A."/>
            <person name="Oliveira C."/>
            <person name="Osipova E."/>
            <person name="Leigh N.D."/>
            <person name="Simon A."/>
            <person name="Yun M.H."/>
        </authorList>
    </citation>
    <scope>NUCLEOTIDE SEQUENCE</scope>
    <source>
        <strain evidence="1">20211129_DDA</strain>
        <tissue evidence="1">Liver</tissue>
    </source>
</reference>
<protein>
    <submittedName>
        <fullName evidence="1">Uncharacterized protein</fullName>
    </submittedName>
</protein>
<organism evidence="1 2">
    <name type="scientific">Pleurodeles waltl</name>
    <name type="common">Iberian ribbed newt</name>
    <dbReference type="NCBI Taxonomy" id="8319"/>
    <lineage>
        <taxon>Eukaryota</taxon>
        <taxon>Metazoa</taxon>
        <taxon>Chordata</taxon>
        <taxon>Craniata</taxon>
        <taxon>Vertebrata</taxon>
        <taxon>Euteleostomi</taxon>
        <taxon>Amphibia</taxon>
        <taxon>Batrachia</taxon>
        <taxon>Caudata</taxon>
        <taxon>Salamandroidea</taxon>
        <taxon>Salamandridae</taxon>
        <taxon>Pleurodelinae</taxon>
        <taxon>Pleurodeles</taxon>
    </lineage>
</organism>
<evidence type="ECO:0000313" key="2">
    <source>
        <dbReference type="Proteomes" id="UP001066276"/>
    </source>
</evidence>
<sequence>MREHPCNAHGTAPSTSKCLLRGARDGVSARQAGYFKRGLRSIPDAIRAIHGPPFAAVGVSISSIRRDANTEAEGVTLERHCPTSEDTVRPDIFTWNFNRYPAGKSRANRSRELHFLPHFPSSRELFVYAQVHISMRTTRLVIRDLKRLIVPRTIEGPQWRGPGAHGSRLCLKPATEAQGCATVQRSEWLLSAGAH</sequence>
<keyword evidence="2" id="KW-1185">Reference proteome</keyword>
<proteinExistence type="predicted"/>
<dbReference type="Proteomes" id="UP001066276">
    <property type="component" value="Chromosome 4_2"/>
</dbReference>
<dbReference type="EMBL" id="JANPWB010000008">
    <property type="protein sequence ID" value="KAJ1165151.1"/>
    <property type="molecule type" value="Genomic_DNA"/>
</dbReference>
<name>A0AAV7SM46_PLEWA</name>
<comment type="caution">
    <text evidence="1">The sequence shown here is derived from an EMBL/GenBank/DDBJ whole genome shotgun (WGS) entry which is preliminary data.</text>
</comment>
<evidence type="ECO:0000313" key="1">
    <source>
        <dbReference type="EMBL" id="KAJ1165151.1"/>
    </source>
</evidence>
<dbReference type="AlphaFoldDB" id="A0AAV7SM46"/>